<keyword evidence="9" id="KW-0238">DNA-binding</keyword>
<dbReference type="Proteomes" id="UP000027982">
    <property type="component" value="Chromosome"/>
</dbReference>
<feature type="binding site" evidence="11">
    <location>
        <position position="133"/>
    </location>
    <ligand>
        <name>Zn(2+)</name>
        <dbReference type="ChEBI" id="CHEBI:29105"/>
    </ligand>
</feature>
<keyword evidence="7" id="KW-0408">Iron</keyword>
<dbReference type="SUPFAM" id="SSF46785">
    <property type="entry name" value="Winged helix' DNA-binding domain"/>
    <property type="match status" value="1"/>
</dbReference>
<dbReference type="PANTHER" id="PTHR33202">
    <property type="entry name" value="ZINC UPTAKE REGULATION PROTEIN"/>
    <property type="match status" value="1"/>
</dbReference>
<dbReference type="InterPro" id="IPR002481">
    <property type="entry name" value="FUR"/>
</dbReference>
<proteinExistence type="inferred from homology"/>
<keyword evidence="10" id="KW-0804">Transcription</keyword>
<protein>
    <submittedName>
        <fullName evidence="12">Putative ferric uptake regulator</fullName>
    </submittedName>
</protein>
<keyword evidence="6 11" id="KW-0862">Zinc</keyword>
<evidence type="ECO:0000256" key="11">
    <source>
        <dbReference type="PIRSR" id="PIRSR602481-1"/>
    </source>
</evidence>
<dbReference type="AlphaFoldDB" id="A0A068NWF7"/>
<reference evidence="12 13" key="1">
    <citation type="journal article" date="2014" name="PLoS ONE">
        <title>The first complete genome sequence of the class fimbriimonadia in the phylum armatimonadetes.</title>
        <authorList>
            <person name="Hu Z.Y."/>
            <person name="Wang Y.Z."/>
            <person name="Im W.T."/>
            <person name="Wang S.Y."/>
            <person name="Zhao G.P."/>
            <person name="Zheng H.J."/>
            <person name="Quan Z.X."/>
        </authorList>
    </citation>
    <scope>NUCLEOTIDE SEQUENCE [LARGE SCALE GENOMIC DNA]</scope>
    <source>
        <strain evidence="12">Gsoil 348</strain>
    </source>
</reference>
<dbReference type="Gene3D" id="1.10.10.10">
    <property type="entry name" value="Winged helix-like DNA-binding domain superfamily/Winged helix DNA-binding domain"/>
    <property type="match status" value="1"/>
</dbReference>
<evidence type="ECO:0000256" key="10">
    <source>
        <dbReference type="ARBA" id="ARBA00023163"/>
    </source>
</evidence>
<dbReference type="OrthoDB" id="8659436at2"/>
<comment type="subcellular location">
    <subcellularLocation>
        <location evidence="1">Cytoplasm</location>
    </subcellularLocation>
</comment>
<keyword evidence="4" id="KW-0678">Repressor</keyword>
<evidence type="ECO:0000313" key="12">
    <source>
        <dbReference type="EMBL" id="AIE87697.1"/>
    </source>
</evidence>
<dbReference type="GO" id="GO:0008270">
    <property type="term" value="F:zinc ion binding"/>
    <property type="evidence" value="ECO:0007669"/>
    <property type="project" value="TreeGrafter"/>
</dbReference>
<dbReference type="Pfam" id="PF01475">
    <property type="entry name" value="FUR"/>
    <property type="match status" value="1"/>
</dbReference>
<dbReference type="RefSeq" id="WP_025228418.1">
    <property type="nucleotide sequence ID" value="NZ_CP007139.1"/>
</dbReference>
<evidence type="ECO:0000256" key="1">
    <source>
        <dbReference type="ARBA" id="ARBA00004496"/>
    </source>
</evidence>
<dbReference type="KEGG" id="fgi:OP10G_4329"/>
<evidence type="ECO:0000256" key="6">
    <source>
        <dbReference type="ARBA" id="ARBA00022833"/>
    </source>
</evidence>
<dbReference type="EMBL" id="CP007139">
    <property type="protein sequence ID" value="AIE87697.1"/>
    <property type="molecule type" value="Genomic_DNA"/>
</dbReference>
<dbReference type="InterPro" id="IPR043135">
    <property type="entry name" value="Fur_C"/>
</dbReference>
<comment type="cofactor">
    <cofactor evidence="11">
        <name>Zn(2+)</name>
        <dbReference type="ChEBI" id="CHEBI:29105"/>
    </cofactor>
    <text evidence="11">Binds 1 zinc ion per subunit.</text>
</comment>
<dbReference type="CDD" id="cd07153">
    <property type="entry name" value="Fur_like"/>
    <property type="match status" value="1"/>
</dbReference>
<dbReference type="HOGENOM" id="CLU_096072_4_0_0"/>
<evidence type="ECO:0000256" key="2">
    <source>
        <dbReference type="ARBA" id="ARBA00007957"/>
    </source>
</evidence>
<evidence type="ECO:0000256" key="9">
    <source>
        <dbReference type="ARBA" id="ARBA00023125"/>
    </source>
</evidence>
<dbReference type="eggNOG" id="COG0735">
    <property type="taxonomic scope" value="Bacteria"/>
</dbReference>
<dbReference type="STRING" id="661478.OP10G_4329"/>
<dbReference type="GO" id="GO:0003700">
    <property type="term" value="F:DNA-binding transcription factor activity"/>
    <property type="evidence" value="ECO:0007669"/>
    <property type="project" value="InterPro"/>
</dbReference>
<accession>A0A068NWF7</accession>
<evidence type="ECO:0000256" key="5">
    <source>
        <dbReference type="ARBA" id="ARBA00022723"/>
    </source>
</evidence>
<feature type="binding site" evidence="11">
    <location>
        <position position="93"/>
    </location>
    <ligand>
        <name>Zn(2+)</name>
        <dbReference type="ChEBI" id="CHEBI:29105"/>
    </ligand>
</feature>
<feature type="binding site" evidence="11">
    <location>
        <position position="136"/>
    </location>
    <ligand>
        <name>Zn(2+)</name>
        <dbReference type="ChEBI" id="CHEBI:29105"/>
    </ligand>
</feature>
<gene>
    <name evidence="12" type="ORF">OP10G_4329</name>
</gene>
<dbReference type="InterPro" id="IPR036388">
    <property type="entry name" value="WH-like_DNA-bd_sf"/>
</dbReference>
<keyword evidence="5 11" id="KW-0479">Metal-binding</keyword>
<organism evidence="12 13">
    <name type="scientific">Fimbriimonas ginsengisoli Gsoil 348</name>
    <dbReference type="NCBI Taxonomy" id="661478"/>
    <lineage>
        <taxon>Bacteria</taxon>
        <taxon>Bacillati</taxon>
        <taxon>Armatimonadota</taxon>
        <taxon>Fimbriimonadia</taxon>
        <taxon>Fimbriimonadales</taxon>
        <taxon>Fimbriimonadaceae</taxon>
        <taxon>Fimbriimonas</taxon>
    </lineage>
</organism>
<name>A0A068NWF7_FIMGI</name>
<dbReference type="GO" id="GO:0000976">
    <property type="term" value="F:transcription cis-regulatory region binding"/>
    <property type="evidence" value="ECO:0007669"/>
    <property type="project" value="TreeGrafter"/>
</dbReference>
<dbReference type="GO" id="GO:0045892">
    <property type="term" value="P:negative regulation of DNA-templated transcription"/>
    <property type="evidence" value="ECO:0007669"/>
    <property type="project" value="TreeGrafter"/>
</dbReference>
<evidence type="ECO:0000256" key="8">
    <source>
        <dbReference type="ARBA" id="ARBA00023015"/>
    </source>
</evidence>
<feature type="binding site" evidence="11">
    <location>
        <position position="96"/>
    </location>
    <ligand>
        <name>Zn(2+)</name>
        <dbReference type="ChEBI" id="CHEBI:29105"/>
    </ligand>
</feature>
<dbReference type="InterPro" id="IPR036390">
    <property type="entry name" value="WH_DNA-bd_sf"/>
</dbReference>
<dbReference type="PANTHER" id="PTHR33202:SF18">
    <property type="entry name" value="TRANSCRIPTIONAL REGULATOR FURA"/>
    <property type="match status" value="1"/>
</dbReference>
<dbReference type="GO" id="GO:0005737">
    <property type="term" value="C:cytoplasm"/>
    <property type="evidence" value="ECO:0007669"/>
    <property type="project" value="UniProtKB-SubCell"/>
</dbReference>
<keyword evidence="13" id="KW-1185">Reference proteome</keyword>
<keyword evidence="3" id="KW-0963">Cytoplasm</keyword>
<evidence type="ECO:0000256" key="4">
    <source>
        <dbReference type="ARBA" id="ARBA00022491"/>
    </source>
</evidence>
<evidence type="ECO:0000313" key="13">
    <source>
        <dbReference type="Proteomes" id="UP000027982"/>
    </source>
</evidence>
<evidence type="ECO:0000256" key="7">
    <source>
        <dbReference type="ARBA" id="ARBA00023004"/>
    </source>
</evidence>
<keyword evidence="8" id="KW-0805">Transcription regulation</keyword>
<sequence length="140" mass="15532">MHPDVKELLRKSNLRLTAPRLAVLEVVELEGKHRDAEFIVAAARQRLGSLSRQAVYDNLNALVAAGILRRIEPAGRPALYETRVGDNHHHLICRRCHATVDIDCALGAAPCLQPSEDHGFVIDEAEVVYWGLCPACQQIH</sequence>
<comment type="similarity">
    <text evidence="2">Belongs to the Fur family.</text>
</comment>
<dbReference type="GO" id="GO:1900376">
    <property type="term" value="P:regulation of secondary metabolite biosynthetic process"/>
    <property type="evidence" value="ECO:0007669"/>
    <property type="project" value="TreeGrafter"/>
</dbReference>
<evidence type="ECO:0000256" key="3">
    <source>
        <dbReference type="ARBA" id="ARBA00022490"/>
    </source>
</evidence>
<dbReference type="Gene3D" id="3.30.1490.190">
    <property type="match status" value="1"/>
</dbReference>